<feature type="region of interest" description="Disordered" evidence="1">
    <location>
        <begin position="1"/>
        <end position="21"/>
    </location>
</feature>
<dbReference type="AlphaFoldDB" id="A0A645DH78"/>
<sequence length="173" mass="18023">MAEHTPEQMPGEQPTATDKPEKLPLLHFFGHNTSTKETSGGFVGALIVGSIALAVASMTLVIAIGRAPQLHDAQQVAATVETQLQAPAPSTSYASPTPTGTRWTPEPIIIGVPQKGSPEPETPTATPSDDEDSERPQPSEGSTESRASANPWAQGSWGDFTSRPGNGSGNNGR</sequence>
<keyword evidence="2" id="KW-0472">Membrane</keyword>
<name>A0A645DH78_9ZZZZ</name>
<comment type="caution">
    <text evidence="3">The sequence shown here is derived from an EMBL/GenBank/DDBJ whole genome shotgun (WGS) entry which is preliminary data.</text>
</comment>
<evidence type="ECO:0000256" key="1">
    <source>
        <dbReference type="SAM" id="MobiDB-lite"/>
    </source>
</evidence>
<feature type="region of interest" description="Disordered" evidence="1">
    <location>
        <begin position="86"/>
        <end position="173"/>
    </location>
</feature>
<feature type="compositionally biased region" description="Low complexity" evidence="1">
    <location>
        <begin position="86"/>
        <end position="99"/>
    </location>
</feature>
<accession>A0A645DH78</accession>
<feature type="compositionally biased region" description="Polar residues" evidence="1">
    <location>
        <begin position="139"/>
        <end position="153"/>
    </location>
</feature>
<dbReference type="EMBL" id="VSSQ01035661">
    <property type="protein sequence ID" value="MPM87942.1"/>
    <property type="molecule type" value="Genomic_DNA"/>
</dbReference>
<organism evidence="3">
    <name type="scientific">bioreactor metagenome</name>
    <dbReference type="NCBI Taxonomy" id="1076179"/>
    <lineage>
        <taxon>unclassified sequences</taxon>
        <taxon>metagenomes</taxon>
        <taxon>ecological metagenomes</taxon>
    </lineage>
</organism>
<proteinExistence type="predicted"/>
<keyword evidence="2" id="KW-1133">Transmembrane helix</keyword>
<feature type="transmembrane region" description="Helical" evidence="2">
    <location>
        <begin position="42"/>
        <end position="64"/>
    </location>
</feature>
<feature type="compositionally biased region" description="Low complexity" evidence="1">
    <location>
        <begin position="117"/>
        <end position="127"/>
    </location>
</feature>
<evidence type="ECO:0000256" key="2">
    <source>
        <dbReference type="SAM" id="Phobius"/>
    </source>
</evidence>
<reference evidence="3" key="1">
    <citation type="submission" date="2019-08" db="EMBL/GenBank/DDBJ databases">
        <authorList>
            <person name="Kucharzyk K."/>
            <person name="Murdoch R.W."/>
            <person name="Higgins S."/>
            <person name="Loffler F."/>
        </authorList>
    </citation>
    <scope>NUCLEOTIDE SEQUENCE</scope>
</reference>
<evidence type="ECO:0000313" key="3">
    <source>
        <dbReference type="EMBL" id="MPM87942.1"/>
    </source>
</evidence>
<gene>
    <name evidence="3" type="ORF">SDC9_135043</name>
</gene>
<keyword evidence="2" id="KW-0812">Transmembrane</keyword>
<protein>
    <submittedName>
        <fullName evidence="3">Uncharacterized protein</fullName>
    </submittedName>
</protein>